<feature type="transmembrane region" description="Helical" evidence="8">
    <location>
        <begin position="177"/>
        <end position="197"/>
    </location>
</feature>
<dbReference type="GO" id="GO:0005886">
    <property type="term" value="C:plasma membrane"/>
    <property type="evidence" value="ECO:0007669"/>
    <property type="project" value="UniProtKB-SubCell"/>
</dbReference>
<keyword evidence="2" id="KW-1003">Cell membrane</keyword>
<dbReference type="GO" id="GO:0016491">
    <property type="term" value="F:oxidoreductase activity"/>
    <property type="evidence" value="ECO:0007669"/>
    <property type="project" value="UniProtKB-KW"/>
</dbReference>
<feature type="transmembrane region" description="Helical" evidence="8">
    <location>
        <begin position="97"/>
        <end position="115"/>
    </location>
</feature>
<dbReference type="Pfam" id="PF00361">
    <property type="entry name" value="Proton_antipo_M"/>
    <property type="match status" value="1"/>
</dbReference>
<evidence type="ECO:0000259" key="9">
    <source>
        <dbReference type="Pfam" id="PF00361"/>
    </source>
</evidence>
<dbReference type="Proteomes" id="UP000885931">
    <property type="component" value="Unassembled WGS sequence"/>
</dbReference>
<proteinExistence type="predicted"/>
<organism evidence="10">
    <name type="scientific">candidate division WOR-3 bacterium</name>
    <dbReference type="NCBI Taxonomy" id="2052148"/>
    <lineage>
        <taxon>Bacteria</taxon>
        <taxon>Bacteria division WOR-3</taxon>
    </lineage>
</organism>
<protein>
    <recommendedName>
        <fullName evidence="9">NADH:quinone oxidoreductase/Mrp antiporter transmembrane domain-containing protein</fullName>
    </recommendedName>
</protein>
<accession>A0A7C1BG47</accession>
<feature type="domain" description="NADH:quinone oxidoreductase/Mrp antiporter transmembrane" evidence="9">
    <location>
        <begin position="115"/>
        <end position="399"/>
    </location>
</feature>
<keyword evidence="3 7" id="KW-0812">Transmembrane</keyword>
<feature type="transmembrane region" description="Helical" evidence="8">
    <location>
        <begin position="29"/>
        <end position="52"/>
    </location>
</feature>
<gene>
    <name evidence="10" type="ORF">ENG67_05280</name>
</gene>
<feature type="transmembrane region" description="Helical" evidence="8">
    <location>
        <begin position="385"/>
        <end position="405"/>
    </location>
</feature>
<dbReference type="GO" id="GO:0042773">
    <property type="term" value="P:ATP synthesis coupled electron transport"/>
    <property type="evidence" value="ECO:0007669"/>
    <property type="project" value="InterPro"/>
</dbReference>
<feature type="transmembrane region" description="Helical" evidence="8">
    <location>
        <begin position="481"/>
        <end position="504"/>
    </location>
</feature>
<reference evidence="10" key="1">
    <citation type="journal article" date="2020" name="mSystems">
        <title>Genome- and Community-Level Interaction Insights into Carbon Utilization and Element Cycling Functions of Hydrothermarchaeota in Hydrothermal Sediment.</title>
        <authorList>
            <person name="Zhou Z."/>
            <person name="Liu Y."/>
            <person name="Xu W."/>
            <person name="Pan J."/>
            <person name="Luo Z.H."/>
            <person name="Li M."/>
        </authorList>
    </citation>
    <scope>NUCLEOTIDE SEQUENCE [LARGE SCALE GENOMIC DNA]</scope>
    <source>
        <strain evidence="10">HyVt-237</strain>
    </source>
</reference>
<keyword evidence="6 8" id="KW-0472">Membrane</keyword>
<evidence type="ECO:0000256" key="3">
    <source>
        <dbReference type="ARBA" id="ARBA00022692"/>
    </source>
</evidence>
<feature type="transmembrane region" description="Helical" evidence="8">
    <location>
        <begin position="121"/>
        <end position="137"/>
    </location>
</feature>
<dbReference type="InterPro" id="IPR003918">
    <property type="entry name" value="NADH_UbQ_OxRdtase"/>
</dbReference>
<feature type="transmembrane region" description="Helical" evidence="8">
    <location>
        <begin position="230"/>
        <end position="247"/>
    </location>
</feature>
<dbReference type="GO" id="GO:0008137">
    <property type="term" value="F:NADH dehydrogenase (ubiquinone) activity"/>
    <property type="evidence" value="ECO:0007669"/>
    <property type="project" value="InterPro"/>
</dbReference>
<evidence type="ECO:0000256" key="1">
    <source>
        <dbReference type="ARBA" id="ARBA00004651"/>
    </source>
</evidence>
<feature type="transmembrane region" description="Helical" evidence="8">
    <location>
        <begin position="281"/>
        <end position="303"/>
    </location>
</feature>
<evidence type="ECO:0000256" key="4">
    <source>
        <dbReference type="ARBA" id="ARBA00022989"/>
    </source>
</evidence>
<dbReference type="PANTHER" id="PTHR42682">
    <property type="entry name" value="HYDROGENASE-4 COMPONENT F"/>
    <property type="match status" value="1"/>
</dbReference>
<name>A0A7C1BG47_UNCW3</name>
<dbReference type="AlphaFoldDB" id="A0A7C1BG47"/>
<feature type="transmembrane region" description="Helical" evidence="8">
    <location>
        <begin position="144"/>
        <end position="165"/>
    </location>
</feature>
<evidence type="ECO:0000256" key="8">
    <source>
        <dbReference type="SAM" id="Phobius"/>
    </source>
</evidence>
<evidence type="ECO:0000256" key="7">
    <source>
        <dbReference type="RuleBase" id="RU000320"/>
    </source>
</evidence>
<dbReference type="PANTHER" id="PTHR42682:SF3">
    <property type="entry name" value="FORMATE HYDROGENLYASE SUBUNIT 3-RELATED"/>
    <property type="match status" value="1"/>
</dbReference>
<feature type="transmembrane region" description="Helical" evidence="8">
    <location>
        <begin position="426"/>
        <end position="447"/>
    </location>
</feature>
<comment type="subcellular location">
    <subcellularLocation>
        <location evidence="1">Cell membrane</location>
        <topology evidence="1">Multi-pass membrane protein</topology>
    </subcellularLocation>
    <subcellularLocation>
        <location evidence="7">Membrane</location>
        <topology evidence="7">Multi-pass membrane protein</topology>
    </subcellularLocation>
</comment>
<feature type="transmembrane region" description="Helical" evidence="8">
    <location>
        <begin position="253"/>
        <end position="274"/>
    </location>
</feature>
<dbReference type="InterPro" id="IPR001750">
    <property type="entry name" value="ND/Mrp_TM"/>
</dbReference>
<keyword evidence="4 8" id="KW-1133">Transmembrane helix</keyword>
<evidence type="ECO:0000256" key="6">
    <source>
        <dbReference type="ARBA" id="ARBA00023136"/>
    </source>
</evidence>
<evidence type="ECO:0000256" key="2">
    <source>
        <dbReference type="ARBA" id="ARBA00022475"/>
    </source>
</evidence>
<evidence type="ECO:0000313" key="10">
    <source>
        <dbReference type="EMBL" id="HDM90600.1"/>
    </source>
</evidence>
<dbReference type="PRINTS" id="PR01437">
    <property type="entry name" value="NUOXDRDTASE4"/>
</dbReference>
<keyword evidence="5" id="KW-0560">Oxidoreductase</keyword>
<feature type="non-terminal residue" evidence="10">
    <location>
        <position position="554"/>
    </location>
</feature>
<feature type="transmembrane region" description="Helical" evidence="8">
    <location>
        <begin position="72"/>
        <end position="90"/>
    </location>
</feature>
<sequence>MTFWVIASYFLGGVVAYILARFSRKLGAFVALLFSIYPLYALVPALGNGFYLRFTVIPHYLDLSFRLTLLSWFFALISSTLYSLSLFTAYSEKRDSFFLLSSMFSAGGLMGVFLAADYLTLFIFFEIMAFFSAFTFIREHRGSALKYIIYSLVGSYSFLAALLVLRASTGSLEITPLSGFGGSVPAVLFLFILAFWVKSAVMPFHPWAPTAYADSPHSFTPFFSGALSKSGVYGLVLAFFYIFAEFFKSHHAFGYFFAWIGALTALFAGIYAFLQDDAKKLLAYSSISQLGYVAFGLGLGTSISITGSLFVALGHAVFESLLFFVIAAVYIRTGTTMLTEMGGLIKKMPISFIALLFGIIATAGIPPTVGFPGKWMLYEAVLEKGYPLLAGAIFAASITAFLYCYRLIYSIFLGPLKKEFRDVREAPFPALVPLLLLLIPLLLLGLFPGYVVDITDSILREFGYLGVPHTPSRLFSGIGTFNGLAVGITMGAAFVIAFLVHAIFSRSRRVSELNNYTAGEIAEGVSMHYVADFYKFIERELYGFLKLRVEALFN</sequence>
<feature type="transmembrane region" description="Helical" evidence="8">
    <location>
        <begin position="352"/>
        <end position="373"/>
    </location>
</feature>
<feature type="transmembrane region" description="Helical" evidence="8">
    <location>
        <begin position="309"/>
        <end position="331"/>
    </location>
</feature>
<dbReference type="EMBL" id="DRBW01000198">
    <property type="protein sequence ID" value="HDM90600.1"/>
    <property type="molecule type" value="Genomic_DNA"/>
</dbReference>
<comment type="caution">
    <text evidence="10">The sequence shown here is derived from an EMBL/GenBank/DDBJ whole genome shotgun (WGS) entry which is preliminary data.</text>
</comment>
<evidence type="ECO:0000256" key="5">
    <source>
        <dbReference type="ARBA" id="ARBA00023002"/>
    </source>
</evidence>
<feature type="transmembrane region" description="Helical" evidence="8">
    <location>
        <begin position="6"/>
        <end position="22"/>
    </location>
</feature>
<dbReference type="InterPro" id="IPR052175">
    <property type="entry name" value="ComplexI-like_HydComp"/>
</dbReference>